<evidence type="ECO:0000313" key="2">
    <source>
        <dbReference type="Proteomes" id="UP000243401"/>
    </source>
</evidence>
<proteinExistence type="predicted"/>
<comment type="caution">
    <text evidence="1">The sequence shown here is derived from an EMBL/GenBank/DDBJ whole genome shotgun (WGS) entry which is preliminary data.</text>
</comment>
<dbReference type="AlphaFoldDB" id="A0AAJ3NWV8"/>
<gene>
    <name evidence="1" type="ORF">EATG_01647</name>
</gene>
<accession>A0AAJ3NWV8</accession>
<protein>
    <submittedName>
        <fullName evidence="1">Uncharacterized protein</fullName>
    </submittedName>
</protein>
<dbReference type="EMBL" id="ADJX01000008">
    <property type="protein sequence ID" value="OSL46561.1"/>
    <property type="molecule type" value="Genomic_DNA"/>
</dbReference>
<evidence type="ECO:0000313" key="1">
    <source>
        <dbReference type="EMBL" id="OSL46561.1"/>
    </source>
</evidence>
<sequence>MITPHHKKNKKYRFMPGLCKNDMDYRRMRLSRWPPLTYVILKFFMR</sequence>
<name>A0AAJ3NWV8_ECOLX</name>
<organism evidence="1 2">
    <name type="scientific">Escherichia coli H605</name>
    <dbReference type="NCBI Taxonomy" id="656410"/>
    <lineage>
        <taxon>Bacteria</taxon>
        <taxon>Pseudomonadati</taxon>
        <taxon>Pseudomonadota</taxon>
        <taxon>Gammaproteobacteria</taxon>
        <taxon>Enterobacterales</taxon>
        <taxon>Enterobacteriaceae</taxon>
        <taxon>Escherichia</taxon>
    </lineage>
</organism>
<reference evidence="1 2" key="1">
    <citation type="submission" date="2010-04" db="EMBL/GenBank/DDBJ databases">
        <title>The Genome Sequence of Escherichia coli H605.</title>
        <authorList>
            <consortium name="The Broad Institute Genome Sequencing Platform"/>
            <consortium name="The Broad Institute Genome Sequencing Center for Infectious Disease"/>
            <person name="Feldgarden M."/>
            <person name="Gordon D.M."/>
            <person name="Johnson J.R."/>
            <person name="Johnston B.D."/>
            <person name="Young S."/>
            <person name="Zeng Q."/>
            <person name="Koehrsen M."/>
            <person name="Alvarado L."/>
            <person name="Berlin A.M."/>
            <person name="Borenstein D."/>
            <person name="Chapman S.B."/>
            <person name="Chen Z."/>
            <person name="Engels R."/>
            <person name="Freedman E."/>
            <person name="Gellesch M."/>
            <person name="Goldberg J."/>
            <person name="Griggs A."/>
            <person name="Gujja S."/>
            <person name="Heilman E.R."/>
            <person name="Heiman D.I."/>
            <person name="Hepburn T.A."/>
            <person name="Howarth C."/>
            <person name="Jen D."/>
            <person name="Larson L."/>
            <person name="Mehta T."/>
            <person name="Park D."/>
            <person name="Pearson M."/>
            <person name="Richards J."/>
            <person name="Roberts A."/>
            <person name="Saif S."/>
            <person name="Shea T.D."/>
            <person name="Shenoy N."/>
            <person name="Sisk P."/>
            <person name="Stolte C."/>
            <person name="Sykes S.N."/>
            <person name="Walk T."/>
            <person name="White J."/>
            <person name="Yandava C."/>
            <person name="Haas B."/>
            <person name="Henn M.R."/>
            <person name="Nusbaum C."/>
            <person name="Birren B."/>
        </authorList>
    </citation>
    <scope>NUCLEOTIDE SEQUENCE [LARGE SCALE GENOMIC DNA]</scope>
    <source>
        <strain evidence="1 2">H605</strain>
    </source>
</reference>
<dbReference type="Proteomes" id="UP000243401">
    <property type="component" value="Unassembled WGS sequence"/>
</dbReference>